<proteinExistence type="predicted"/>
<accession>A0A8E0RKR0</accession>
<reference evidence="1" key="1">
    <citation type="submission" date="2019-05" db="EMBL/GenBank/DDBJ databases">
        <title>Annotation for the trematode Fasciolopsis buski.</title>
        <authorList>
            <person name="Choi Y.-J."/>
        </authorList>
    </citation>
    <scope>NUCLEOTIDE SEQUENCE</scope>
    <source>
        <strain evidence="1">HT</strain>
        <tissue evidence="1">Whole worm</tissue>
    </source>
</reference>
<sequence length="416" mass="47200">MGGHQLFQSVGSDILNVFVSRTLLYADLFAAVVENSLRSLCREKQIKLNIFSWKNENSTHCPPLLSHQEQRIVDILNRIATISCGSFGIVQMTTEAAACPAGCKVWSVSCPKPLLDVSANPVHRFFVHLSMNSENQLYLRSSDSTTYLNLPREHQPVLLSRTLQLNKCPHEPGNPLLGKFGDADEYRYESVPIYDIIDLGHASRHQIHVGDKVLTRQIWPGLKSEQNQKGAVRNIRSVRYLPATVIEKSSSEEKRVKKCQPIVCFPRLPLRPIQSAYSAEENRSHFHDSNSSINLLIELAMPGPRASCYKLSKADVVWIPTAVFERIMLEQLLPAKAREWVHQKTFPPGIYPNMAAPGYPQEDSSRLSFWRNSLAVHPIQYVQFQSQPEKQVRMFALSRHFVKLICRTPSNHTLLI</sequence>
<protein>
    <submittedName>
        <fullName evidence="1">Uncharacterized protein</fullName>
    </submittedName>
</protein>
<gene>
    <name evidence="1" type="ORF">FBUS_08755</name>
</gene>
<dbReference type="Proteomes" id="UP000728185">
    <property type="component" value="Unassembled WGS sequence"/>
</dbReference>
<organism evidence="1 2">
    <name type="scientific">Fasciolopsis buskii</name>
    <dbReference type="NCBI Taxonomy" id="27845"/>
    <lineage>
        <taxon>Eukaryota</taxon>
        <taxon>Metazoa</taxon>
        <taxon>Spiralia</taxon>
        <taxon>Lophotrochozoa</taxon>
        <taxon>Platyhelminthes</taxon>
        <taxon>Trematoda</taxon>
        <taxon>Digenea</taxon>
        <taxon>Plagiorchiida</taxon>
        <taxon>Echinostomata</taxon>
        <taxon>Echinostomatoidea</taxon>
        <taxon>Fasciolidae</taxon>
        <taxon>Fasciolopsis</taxon>
    </lineage>
</organism>
<comment type="caution">
    <text evidence="1">The sequence shown here is derived from an EMBL/GenBank/DDBJ whole genome shotgun (WGS) entry which is preliminary data.</text>
</comment>
<dbReference type="AlphaFoldDB" id="A0A8E0RKR0"/>
<evidence type="ECO:0000313" key="1">
    <source>
        <dbReference type="EMBL" id="KAA0184620.1"/>
    </source>
</evidence>
<dbReference type="OrthoDB" id="6241467at2759"/>
<dbReference type="EMBL" id="LUCM01010998">
    <property type="protein sequence ID" value="KAA0184620.1"/>
    <property type="molecule type" value="Genomic_DNA"/>
</dbReference>
<keyword evidence="2" id="KW-1185">Reference proteome</keyword>
<evidence type="ECO:0000313" key="2">
    <source>
        <dbReference type="Proteomes" id="UP000728185"/>
    </source>
</evidence>
<name>A0A8E0RKR0_9TREM</name>